<feature type="region of interest" description="Disordered" evidence="1">
    <location>
        <begin position="30"/>
        <end position="83"/>
    </location>
</feature>
<name>K0SJP5_THAOC</name>
<keyword evidence="3" id="KW-1185">Reference proteome</keyword>
<protein>
    <submittedName>
        <fullName evidence="2">Uncharacterized protein</fullName>
    </submittedName>
</protein>
<dbReference type="Proteomes" id="UP000266841">
    <property type="component" value="Unassembled WGS sequence"/>
</dbReference>
<evidence type="ECO:0000313" key="3">
    <source>
        <dbReference type="Proteomes" id="UP000266841"/>
    </source>
</evidence>
<dbReference type="EMBL" id="AGNL01015671">
    <property type="protein sequence ID" value="EJK65570.1"/>
    <property type="molecule type" value="Genomic_DNA"/>
</dbReference>
<proteinExistence type="predicted"/>
<feature type="region of interest" description="Disordered" evidence="1">
    <location>
        <begin position="169"/>
        <end position="224"/>
    </location>
</feature>
<comment type="caution">
    <text evidence="2">The sequence shown here is derived from an EMBL/GenBank/DDBJ whole genome shotgun (WGS) entry which is preliminary data.</text>
</comment>
<organism evidence="2 3">
    <name type="scientific">Thalassiosira oceanica</name>
    <name type="common">Marine diatom</name>
    <dbReference type="NCBI Taxonomy" id="159749"/>
    <lineage>
        <taxon>Eukaryota</taxon>
        <taxon>Sar</taxon>
        <taxon>Stramenopiles</taxon>
        <taxon>Ochrophyta</taxon>
        <taxon>Bacillariophyta</taxon>
        <taxon>Coscinodiscophyceae</taxon>
        <taxon>Thalassiosirophycidae</taxon>
        <taxon>Thalassiosirales</taxon>
        <taxon>Thalassiosiraceae</taxon>
        <taxon>Thalassiosira</taxon>
    </lineage>
</organism>
<reference evidence="2 3" key="1">
    <citation type="journal article" date="2012" name="Genome Biol.">
        <title>Genome and low-iron response of an oceanic diatom adapted to chronic iron limitation.</title>
        <authorList>
            <person name="Lommer M."/>
            <person name="Specht M."/>
            <person name="Roy A.S."/>
            <person name="Kraemer L."/>
            <person name="Andreson R."/>
            <person name="Gutowska M.A."/>
            <person name="Wolf J."/>
            <person name="Bergner S.V."/>
            <person name="Schilhabel M.B."/>
            <person name="Klostermeier U.C."/>
            <person name="Beiko R.G."/>
            <person name="Rosenstiel P."/>
            <person name="Hippler M."/>
            <person name="Laroche J."/>
        </authorList>
    </citation>
    <scope>NUCLEOTIDE SEQUENCE [LARGE SCALE GENOMIC DNA]</scope>
    <source>
        <strain evidence="2 3">CCMP1005</strain>
    </source>
</reference>
<dbReference type="AlphaFoldDB" id="K0SJP5"/>
<evidence type="ECO:0000256" key="1">
    <source>
        <dbReference type="SAM" id="MobiDB-lite"/>
    </source>
</evidence>
<accession>K0SJP5</accession>
<gene>
    <name evidence="2" type="ORF">THAOC_13550</name>
</gene>
<sequence length="457" mass="50196">MFPIIPFLFDEQSKFPVVTPWKTTIDHQTAAASTLTGHTESRHEDETTVPCDQGERQGDDIENESSNDSLSTESSDESEEIPIDSIITIRTEKNEGVAFELVRNEPKTTALSTLSSDECLTYLGQEVELEKSNKATTSLAKRNSHNYPVTTLASKIDIRVSRQHKIPLNVKANDDSGPMSYANMSRTRSRRKKSVFHPSIPSPRKVDATLMGATDATPGLSEPNKDLDTHMKDLEECTLCSHNTTVTDASGSGSHFTLDMLGHYFCRCNAGGTEVDSGDSLNSALGKAVQQYLVSADSSESKDSTIAPMEIFQQALEEVGMSARFCALEDGNTLLDSEGILTPEDEKYDTEAVPRAMEPVGDSVSGKEIKKEAGVARRSTRKKRLPRIKLFRSPFRRKGKSTSISHDDPFLEGLIAREVDKMELCAKIYDNEPSESGTIPSGLSDLLEAVIEEEDGF</sequence>
<evidence type="ECO:0000313" key="2">
    <source>
        <dbReference type="EMBL" id="EJK65570.1"/>
    </source>
</evidence>